<dbReference type="Proteomes" id="UP000007800">
    <property type="component" value="Unassembled WGS sequence"/>
</dbReference>
<dbReference type="AlphaFoldDB" id="C5LHG3"/>
<evidence type="ECO:0000313" key="3">
    <source>
        <dbReference type="Proteomes" id="UP000007800"/>
    </source>
</evidence>
<evidence type="ECO:0000256" key="1">
    <source>
        <dbReference type="SAM" id="Phobius"/>
    </source>
</evidence>
<feature type="transmembrane region" description="Helical" evidence="1">
    <location>
        <begin position="174"/>
        <end position="194"/>
    </location>
</feature>
<feature type="transmembrane region" description="Helical" evidence="1">
    <location>
        <begin position="74"/>
        <end position="94"/>
    </location>
</feature>
<dbReference type="Gene3D" id="3.80.10.10">
    <property type="entry name" value="Ribonuclease Inhibitor"/>
    <property type="match status" value="1"/>
</dbReference>
<dbReference type="EMBL" id="GG682041">
    <property type="protein sequence ID" value="EER03813.1"/>
    <property type="molecule type" value="Genomic_DNA"/>
</dbReference>
<dbReference type="OMA" id="CDITHET"/>
<name>C5LHG3_PERM5</name>
<dbReference type="GeneID" id="9044252"/>
<feature type="transmembrane region" description="Helical" evidence="1">
    <location>
        <begin position="282"/>
        <end position="300"/>
    </location>
</feature>
<dbReference type="SUPFAM" id="SSF52075">
    <property type="entry name" value="Outer arm dynein light chain 1"/>
    <property type="match status" value="1"/>
</dbReference>
<dbReference type="InterPro" id="IPR032675">
    <property type="entry name" value="LRR_dom_sf"/>
</dbReference>
<reference evidence="2 3" key="1">
    <citation type="submission" date="2008-07" db="EMBL/GenBank/DDBJ databases">
        <authorList>
            <person name="El-Sayed N."/>
            <person name="Caler E."/>
            <person name="Inman J."/>
            <person name="Amedeo P."/>
            <person name="Hass B."/>
            <person name="Wortman J."/>
        </authorList>
    </citation>
    <scope>NUCLEOTIDE SEQUENCE [LARGE SCALE GENOMIC DNA]</scope>
    <source>
        <strain evidence="3">ATCC 50983 / TXsc</strain>
    </source>
</reference>
<evidence type="ECO:0000313" key="2">
    <source>
        <dbReference type="EMBL" id="EER03813.1"/>
    </source>
</evidence>
<feature type="transmembrane region" description="Helical" evidence="1">
    <location>
        <begin position="201"/>
        <end position="224"/>
    </location>
</feature>
<keyword evidence="1" id="KW-0812">Transmembrane</keyword>
<dbReference type="RefSeq" id="XP_002771997.1">
    <property type="nucleotide sequence ID" value="XM_002771951.1"/>
</dbReference>
<keyword evidence="3" id="KW-1185">Reference proteome</keyword>
<feature type="transmembrane region" description="Helical" evidence="1">
    <location>
        <begin position="20"/>
        <end position="43"/>
    </location>
</feature>
<keyword evidence="1" id="KW-1133">Transmembrane helix</keyword>
<feature type="transmembrane region" description="Helical" evidence="1">
    <location>
        <begin position="236"/>
        <end position="261"/>
    </location>
</feature>
<dbReference type="InParanoid" id="C5LHG3"/>
<dbReference type="OrthoDB" id="426788at2759"/>
<gene>
    <name evidence="2" type="ORF">Pmar_PMAR009341</name>
</gene>
<accession>C5LHG3</accession>
<keyword evidence="1" id="KW-0472">Membrane</keyword>
<organism evidence="3">
    <name type="scientific">Perkinsus marinus (strain ATCC 50983 / TXsc)</name>
    <dbReference type="NCBI Taxonomy" id="423536"/>
    <lineage>
        <taxon>Eukaryota</taxon>
        <taxon>Sar</taxon>
        <taxon>Alveolata</taxon>
        <taxon>Perkinsozoa</taxon>
        <taxon>Perkinsea</taxon>
        <taxon>Perkinsida</taxon>
        <taxon>Perkinsidae</taxon>
        <taxon>Perkinsus</taxon>
    </lineage>
</organism>
<proteinExistence type="predicted"/>
<sequence length="607" mass="67311">MLVFVVGPITIILNNRVWAALFDAITAFSFTAAYLIISGHILLPDNMIGVDRYLLEIAKNPELTRVQRRTSLRYYVIALISWTIGISGFVYVAITQFKGDCNELIPNFDSDLINRVALSAVASKKKVELTGRLFWHGFFTLEALDTVLQIIRLVELGGRSFTGERVIVADRTAIMTQATLIMLVFVVGPTTLILNNRVWAALFDTIVAFSFTAAYLIISGRIFLPDTWPDLRFETFVSFLSSLVPAILSLDNVIGVDRYLYEIAKNPELTRGRKRTCLRSRIIVFISWTIGISGFVYVAITQFKGNCNELIPNFDSECLVPVYPILDSQSCDCRMAFVYLDAPCVEEDMTRVLFYNRLQYLSISDRNTAPSTSCNNQQEALFNAVSKLSELVVLNLVAVPIESLSIGALTKMEVMAATATPLAIVPDDVHLRLPSIRSFQFELSQIQELPFDSLRQMRYLEYIGLAGSPICSGVDFPEWTDGIIDCGLGYDETCVVDESLSKLSQTITGYCRKWISSGAPTICLPSCDITHETLVSTDVDGSNTLSVQENTAILQSFGLVPQGTEMSAAFHQCVMRSCGKDPSDELAFDVASVIFLLGKSNCEECDS</sequence>
<protein>
    <submittedName>
        <fullName evidence="2">Uncharacterized protein</fullName>
    </submittedName>
</protein>